<accession>A0A7X5Y5J0</accession>
<dbReference type="InterPro" id="IPR023393">
    <property type="entry name" value="START-like_dom_sf"/>
</dbReference>
<proteinExistence type="predicted"/>
<dbReference type="Proteomes" id="UP000558192">
    <property type="component" value="Unassembled WGS sequence"/>
</dbReference>
<evidence type="ECO:0000313" key="1">
    <source>
        <dbReference type="EMBL" id="NJC05517.1"/>
    </source>
</evidence>
<organism evidence="1 2">
    <name type="scientific">Sphingomonas kaistensis</name>
    <dbReference type="NCBI Taxonomy" id="298708"/>
    <lineage>
        <taxon>Bacteria</taxon>
        <taxon>Pseudomonadati</taxon>
        <taxon>Pseudomonadota</taxon>
        <taxon>Alphaproteobacteria</taxon>
        <taxon>Sphingomonadales</taxon>
        <taxon>Sphingomonadaceae</taxon>
        <taxon>Sphingomonas</taxon>
    </lineage>
</organism>
<name>A0A7X5Y5J0_9SPHN</name>
<sequence length="177" mass="18781">MKRALAIGAAAAAWTVPTAAEVRSTGPDRFEIEHRIDSALPPGALYALIGQPARWWSDAHTYSGKAANLSVDLVPMGCWCERMPDGKVVTHLRVGITQPGRRLLLIGLLGPLSTVAKAGAMNWTITPKGRGSTLVMNYKVGGMSADKVAPLAPAVDGVLGEQMTRLRKTAEDLAPSR</sequence>
<protein>
    <submittedName>
        <fullName evidence="1">Uncharacterized protein YndB with AHSA1/START domain</fullName>
    </submittedName>
</protein>
<dbReference type="AlphaFoldDB" id="A0A7X5Y5J0"/>
<comment type="caution">
    <text evidence="1">The sequence shown here is derived from an EMBL/GenBank/DDBJ whole genome shotgun (WGS) entry which is preliminary data.</text>
</comment>
<keyword evidence="2" id="KW-1185">Reference proteome</keyword>
<reference evidence="1 2" key="1">
    <citation type="submission" date="2020-03" db="EMBL/GenBank/DDBJ databases">
        <title>Genomic Encyclopedia of Type Strains, Phase IV (KMG-IV): sequencing the most valuable type-strain genomes for metagenomic binning, comparative biology and taxonomic classification.</title>
        <authorList>
            <person name="Goeker M."/>
        </authorList>
    </citation>
    <scope>NUCLEOTIDE SEQUENCE [LARGE SCALE GENOMIC DNA]</scope>
    <source>
        <strain evidence="1 2">DSM 16846</strain>
    </source>
</reference>
<dbReference type="EMBL" id="JAATJC010000001">
    <property type="protein sequence ID" value="NJC05517.1"/>
    <property type="molecule type" value="Genomic_DNA"/>
</dbReference>
<evidence type="ECO:0000313" key="2">
    <source>
        <dbReference type="Proteomes" id="UP000558192"/>
    </source>
</evidence>
<gene>
    <name evidence="1" type="ORF">GGQ97_001310</name>
</gene>
<dbReference type="Gene3D" id="3.30.530.20">
    <property type="match status" value="1"/>
</dbReference>
<dbReference type="SUPFAM" id="SSF55961">
    <property type="entry name" value="Bet v1-like"/>
    <property type="match status" value="1"/>
</dbReference>
<dbReference type="RefSeq" id="WP_168068201.1">
    <property type="nucleotide sequence ID" value="NZ_JAATJC010000001.1"/>
</dbReference>